<evidence type="ECO:0000313" key="8">
    <source>
        <dbReference type="Proteomes" id="UP000199289"/>
    </source>
</evidence>
<dbReference type="InterPro" id="IPR004838">
    <property type="entry name" value="NHTrfase_class1_PyrdxlP-BS"/>
</dbReference>
<reference evidence="6 9" key="3">
    <citation type="submission" date="2018-07" db="EMBL/GenBank/DDBJ databases">
        <title>Genome sequence of extremly halophilic archaeon Halopelagius longus strain BC12-B1.</title>
        <authorList>
            <person name="Zhang X."/>
        </authorList>
    </citation>
    <scope>NUCLEOTIDE SEQUENCE [LARGE SCALE GENOMIC DNA]</scope>
    <source>
        <strain evidence="6 9">BC12-B1</strain>
    </source>
</reference>
<dbReference type="OrthoDB" id="39225at2157"/>
<dbReference type="EMBL" id="QQST01000001">
    <property type="protein sequence ID" value="RDI71349.1"/>
    <property type="molecule type" value="Genomic_DNA"/>
</dbReference>
<dbReference type="SUPFAM" id="SSF53383">
    <property type="entry name" value="PLP-dependent transferases"/>
    <property type="match status" value="1"/>
</dbReference>
<reference evidence="8" key="2">
    <citation type="submission" date="2016-10" db="EMBL/GenBank/DDBJ databases">
        <authorList>
            <person name="Varghese N."/>
            <person name="Submissions S."/>
        </authorList>
    </citation>
    <scope>NUCLEOTIDE SEQUENCE [LARGE SCALE GENOMIC DNA]</scope>
    <source>
        <strain evidence="8">CGMCC 1.12397</strain>
    </source>
</reference>
<feature type="region of interest" description="Disordered" evidence="4">
    <location>
        <begin position="1"/>
        <end position="34"/>
    </location>
</feature>
<dbReference type="Gene3D" id="3.40.640.10">
    <property type="entry name" value="Type I PLP-dependent aspartate aminotransferase-like (Major domain)"/>
    <property type="match status" value="1"/>
</dbReference>
<evidence type="ECO:0000259" key="5">
    <source>
        <dbReference type="Pfam" id="PF00155"/>
    </source>
</evidence>
<keyword evidence="9" id="KW-1185">Reference proteome</keyword>
<dbReference type="AlphaFoldDB" id="A0A1H1DIK8"/>
<dbReference type="PANTHER" id="PTHR42885:SF1">
    <property type="entry name" value="THREONINE-PHOSPHATE DECARBOXYLASE"/>
    <property type="match status" value="1"/>
</dbReference>
<protein>
    <recommendedName>
        <fullName evidence="3">Aminotransferase</fullName>
        <ecNumber evidence="3">2.6.1.-</ecNumber>
    </recommendedName>
</protein>
<evidence type="ECO:0000313" key="7">
    <source>
        <dbReference type="EMBL" id="SDQ76323.1"/>
    </source>
</evidence>
<keyword evidence="3 6" id="KW-0032">Aminotransferase</keyword>
<name>A0A1H1DIK8_9EURY</name>
<dbReference type="InterPro" id="IPR015424">
    <property type="entry name" value="PyrdxlP-dep_Trfase"/>
</dbReference>
<dbReference type="PROSITE" id="PS00105">
    <property type="entry name" value="AA_TRANSFER_CLASS_1"/>
    <property type="match status" value="1"/>
</dbReference>
<evidence type="ECO:0000256" key="2">
    <source>
        <dbReference type="ARBA" id="ARBA00022898"/>
    </source>
</evidence>
<dbReference type="Proteomes" id="UP000199289">
    <property type="component" value="Unassembled WGS sequence"/>
</dbReference>
<reference evidence="7" key="1">
    <citation type="submission" date="2016-10" db="EMBL/GenBank/DDBJ databases">
        <authorList>
            <person name="de Groot N.N."/>
        </authorList>
    </citation>
    <scope>NUCLEOTIDE SEQUENCE [LARGE SCALE GENOMIC DNA]</scope>
    <source>
        <strain evidence="7">CGMCC 1.12397</strain>
    </source>
</reference>
<comment type="similarity">
    <text evidence="3">Belongs to the class-I pyridoxal-phosphate-dependent aminotransferase family.</text>
</comment>
<dbReference type="PANTHER" id="PTHR42885">
    <property type="entry name" value="HISTIDINOL-PHOSPHATE AMINOTRANSFERASE-RELATED"/>
    <property type="match status" value="1"/>
</dbReference>
<dbReference type="EC" id="2.6.1.-" evidence="3"/>
<dbReference type="GO" id="GO:0030170">
    <property type="term" value="F:pyridoxal phosphate binding"/>
    <property type="evidence" value="ECO:0007669"/>
    <property type="project" value="InterPro"/>
</dbReference>
<dbReference type="EMBL" id="FNKQ01000003">
    <property type="protein sequence ID" value="SDQ76323.1"/>
    <property type="molecule type" value="Genomic_DNA"/>
</dbReference>
<dbReference type="InterPro" id="IPR015421">
    <property type="entry name" value="PyrdxlP-dep_Trfase_major"/>
</dbReference>
<dbReference type="Proteomes" id="UP000255421">
    <property type="component" value="Unassembled WGS sequence"/>
</dbReference>
<dbReference type="GO" id="GO:0008483">
    <property type="term" value="F:transaminase activity"/>
    <property type="evidence" value="ECO:0007669"/>
    <property type="project" value="UniProtKB-KW"/>
</dbReference>
<organism evidence="7 8">
    <name type="scientific">Halopelagius longus</name>
    <dbReference type="NCBI Taxonomy" id="1236180"/>
    <lineage>
        <taxon>Archaea</taxon>
        <taxon>Methanobacteriati</taxon>
        <taxon>Methanobacteriota</taxon>
        <taxon>Stenosarchaea group</taxon>
        <taxon>Halobacteria</taxon>
        <taxon>Halobacteriales</taxon>
        <taxon>Haloferacaceae</taxon>
    </lineage>
</organism>
<evidence type="ECO:0000256" key="3">
    <source>
        <dbReference type="RuleBase" id="RU000481"/>
    </source>
</evidence>
<accession>A0A1H1DIK8</accession>
<dbReference type="Pfam" id="PF00155">
    <property type="entry name" value="Aminotran_1_2"/>
    <property type="match status" value="1"/>
</dbReference>
<evidence type="ECO:0000256" key="1">
    <source>
        <dbReference type="ARBA" id="ARBA00001933"/>
    </source>
</evidence>
<dbReference type="RefSeq" id="WP_092537712.1">
    <property type="nucleotide sequence ID" value="NZ_FNKQ01000003.1"/>
</dbReference>
<gene>
    <name evidence="6" type="ORF">DWB78_06175</name>
    <name evidence="7" type="ORF">SAMN05216278_2433</name>
</gene>
<evidence type="ECO:0000256" key="4">
    <source>
        <dbReference type="SAM" id="MobiDB-lite"/>
    </source>
</evidence>
<evidence type="ECO:0000313" key="6">
    <source>
        <dbReference type="EMBL" id="RDI71349.1"/>
    </source>
</evidence>
<comment type="cofactor">
    <cofactor evidence="1 3">
        <name>pyridoxal 5'-phosphate</name>
        <dbReference type="ChEBI" id="CHEBI:597326"/>
    </cofactor>
</comment>
<dbReference type="InterPro" id="IPR015422">
    <property type="entry name" value="PyrdxlP-dep_Trfase_small"/>
</dbReference>
<proteinExistence type="inferred from homology"/>
<evidence type="ECO:0000313" key="9">
    <source>
        <dbReference type="Proteomes" id="UP000255421"/>
    </source>
</evidence>
<dbReference type="CDD" id="cd00609">
    <property type="entry name" value="AAT_like"/>
    <property type="match status" value="1"/>
</dbReference>
<feature type="domain" description="Aminotransferase class I/classII large" evidence="5">
    <location>
        <begin position="22"/>
        <end position="333"/>
    </location>
</feature>
<dbReference type="InterPro" id="IPR004839">
    <property type="entry name" value="Aminotransferase_I/II_large"/>
</dbReference>
<sequence>MDPDAVSSVSRVPHGGSDDDRLVDFSANTNPRRPPGAAMAYEAAFGVTSRYPSDDYADFRIAAARYVDCDPQQVVPTAGGLAALRLAFGVTVDSGETVVLPEPSFGEYDREVRLQGGVPVPVAHDELLSVDPSGHAAVVVCNPNNPTGEAYHPNDLREFLARCREAGTVLVADEAFLDFTDYPSLAGEDGVVVARSLTKMFGMPGLRAGFAVATGTLLDRLECARPTWALSAPAADVGEYCMKQSSFVAETRDRVFEERARMRNALDGAYGVHPSEAPFLLLDVGDRDVDALLDHARGRGLTLRDARTFPRLDSHVRVAVRLPEENDRLIDALLDA</sequence>
<dbReference type="Gene3D" id="3.90.1150.10">
    <property type="entry name" value="Aspartate Aminotransferase, domain 1"/>
    <property type="match status" value="1"/>
</dbReference>
<keyword evidence="3 6" id="KW-0808">Transferase</keyword>
<keyword evidence="2" id="KW-0663">Pyridoxal phosphate</keyword>